<gene>
    <name evidence="1" type="primary">EPN3</name>
</gene>
<reference evidence="1" key="5">
    <citation type="submission" date="2025-09" db="UniProtKB">
        <authorList>
            <consortium name="Ensembl"/>
        </authorList>
    </citation>
    <scope>IDENTIFICATION</scope>
</reference>
<dbReference type="HGNC" id="HGNC:18235">
    <property type="gene designation" value="EPN3"/>
</dbReference>
<dbReference type="GeneTree" id="ENSGT00940000158217"/>
<name>D6RBA4_HUMAN</name>
<reference evidence="1 2" key="1">
    <citation type="journal article" date="2001" name="Nature">
        <title>Initial sequencing and analysis of the human genome.</title>
        <authorList>
            <consortium name="International Human Genome Sequencing Consortium"/>
            <person name="Lander E.S."/>
            <person name="Linton L.M."/>
            <person name="Birren B."/>
            <person name="Nusbaum C."/>
            <person name="Zody M.C."/>
            <person name="Baldwin J."/>
            <person name="Devon K."/>
            <person name="Dewar K."/>
            <person name="Doyle M."/>
            <person name="FitzHugh W."/>
            <person name="Funke R."/>
            <person name="Gage D."/>
            <person name="Harris K."/>
            <person name="Heaford A."/>
            <person name="Howland J."/>
            <person name="Kann L."/>
            <person name="Lehoczky J."/>
            <person name="LeVine R."/>
            <person name="McEwan P."/>
            <person name="McKernan K."/>
            <person name="Meldrim J."/>
            <person name="Mesirov J.P."/>
            <person name="Miranda C."/>
            <person name="Morris W."/>
            <person name="Naylor J."/>
            <person name="Raymond C."/>
            <person name="Rosetti M."/>
            <person name="Santos R."/>
            <person name="Sheridan A."/>
            <person name="Sougnez C."/>
            <person name="Stange-Thomann N."/>
            <person name="Stojanovic N."/>
            <person name="Subramanian A."/>
            <person name="Wyman D."/>
            <person name="Rogers J."/>
            <person name="Sulston J."/>
            <person name="Ainscough R."/>
            <person name="Beck S."/>
            <person name="Bentley D."/>
            <person name="Burton J."/>
            <person name="Clee C."/>
            <person name="Carter N."/>
            <person name="Coulson A."/>
            <person name="Deadman R."/>
            <person name="Deloukas P."/>
            <person name="Dunham A."/>
            <person name="Dunham I."/>
            <person name="Durbin R."/>
            <person name="French L."/>
            <person name="Grafham D."/>
            <person name="Gregory S."/>
            <person name="Hubbard T."/>
            <person name="Humphray S."/>
            <person name="Hunt A."/>
            <person name="Jones M."/>
            <person name="Lloyd C."/>
            <person name="McMurray A."/>
            <person name="Matthews L."/>
            <person name="Mercer S."/>
            <person name="Milne S."/>
            <person name="Mullikin J.C."/>
            <person name="Mungall A."/>
            <person name="Plumb R."/>
            <person name="Ross M."/>
            <person name="Shownkeen R."/>
            <person name="Sims S."/>
            <person name="Waterston R.H."/>
            <person name="Wilson R.K."/>
            <person name="Hillier L.W."/>
            <person name="McPherson J.D."/>
            <person name="Marra M.A."/>
            <person name="Mardis E.R."/>
            <person name="Fulton L.A."/>
            <person name="Chinwalla A.T."/>
            <person name="Pepin K.H."/>
            <person name="Gish W.R."/>
            <person name="Chissoe S.L."/>
            <person name="Wendl M.C."/>
            <person name="Delehaunty K.D."/>
            <person name="Miner T.L."/>
            <person name="Delehaunty A."/>
            <person name="Kramer J.B."/>
            <person name="Cook L.L."/>
            <person name="Fulton R.S."/>
            <person name="Johnson D.L."/>
            <person name="Minx P.J."/>
            <person name="Clifton S.W."/>
            <person name="Hawkins T."/>
            <person name="Branscomb E."/>
            <person name="Predki P."/>
            <person name="Richardson P."/>
            <person name="Wenning S."/>
            <person name="Slezak T."/>
            <person name="Doggett N."/>
            <person name="Cheng J.F."/>
            <person name="Olsen A."/>
            <person name="Lucas S."/>
            <person name="Elkin C."/>
            <person name="Uberbacher E."/>
            <person name="Frazier M."/>
            <person name="Gibbs R.A."/>
            <person name="Muzny D.M."/>
            <person name="Scherer S.E."/>
            <person name="Bouck J.B."/>
            <person name="Sodergren E.J."/>
            <person name="Worley K.C."/>
            <person name="Rives C.M."/>
            <person name="Gorrell J.H."/>
            <person name="Metzker M.L."/>
            <person name="Naylor S.L."/>
            <person name="Kucherlapati R.S."/>
            <person name="Nelson D.L."/>
            <person name="Weinstock G.M."/>
            <person name="Sakaki Y."/>
            <person name="Fujiyama A."/>
            <person name="Hattori M."/>
            <person name="Yada T."/>
            <person name="Toyoda A."/>
            <person name="Itoh T."/>
            <person name="Kawagoe C."/>
            <person name="Watanabe H."/>
            <person name="Totoki Y."/>
            <person name="Taylor T."/>
            <person name="Weissenbach J."/>
            <person name="Heilig R."/>
            <person name="Saurin W."/>
            <person name="Artiguenave F."/>
            <person name="Brottier P."/>
            <person name="Bruls T."/>
            <person name="Pelletier E."/>
            <person name="Robert C."/>
            <person name="Wincker P."/>
            <person name="Smith D.R."/>
            <person name="Doucette-Stamm L."/>
            <person name="Rubenfield M."/>
            <person name="Weinstock K."/>
            <person name="Lee H.M."/>
            <person name="Dubois J."/>
            <person name="Rosenthal A."/>
            <person name="Platzer M."/>
            <person name="Nyakatura G."/>
            <person name="Taudien S."/>
            <person name="Rump A."/>
            <person name="Yang H."/>
            <person name="Yu J."/>
            <person name="Wang J."/>
            <person name="Huang G."/>
            <person name="Gu J."/>
            <person name="Hood L."/>
            <person name="Rowen L."/>
            <person name="Madan A."/>
            <person name="Qin S."/>
            <person name="Davis R.W."/>
            <person name="Federspiel N.A."/>
            <person name="Abola A.P."/>
            <person name="Proctor M.J."/>
            <person name="Myers R.M."/>
            <person name="Schmutz J."/>
            <person name="Dickson M."/>
            <person name="Grimwood J."/>
            <person name="Cox D.R."/>
            <person name="Olson M.V."/>
            <person name="Kaul R."/>
            <person name="Raymond C."/>
            <person name="Shimizu N."/>
            <person name="Kawasaki K."/>
            <person name="Minoshima S."/>
            <person name="Evans G.A."/>
            <person name="Athanasiou M."/>
            <person name="Schultz R."/>
            <person name="Roe B.A."/>
            <person name="Chen F."/>
            <person name="Pan H."/>
            <person name="Ramser J."/>
            <person name="Lehrach H."/>
            <person name="Reinhardt R."/>
            <person name="McCombie W.R."/>
            <person name="de la Bastide M."/>
            <person name="Dedhia N."/>
            <person name="Blocker H."/>
            <person name="Hornischer K."/>
            <person name="Nordsiek G."/>
            <person name="Agarwala R."/>
            <person name="Aravind L."/>
            <person name="Bailey J.A."/>
            <person name="Bateman A."/>
            <person name="Batzoglou S."/>
            <person name="Birney E."/>
            <person name="Bork P."/>
            <person name="Brown D.G."/>
            <person name="Burge C.B."/>
            <person name="Cerutti L."/>
            <person name="Chen H.C."/>
            <person name="Church D."/>
            <person name="Clamp M."/>
            <person name="Copley R.R."/>
            <person name="Doerks T."/>
            <person name="Eddy S.R."/>
            <person name="Eichler E.E."/>
            <person name="Furey T.S."/>
            <person name="Galagan J."/>
            <person name="Gilbert J.G."/>
            <person name="Harmon C."/>
            <person name="Hayashizaki Y."/>
            <person name="Haussler D."/>
            <person name="Hermjakob H."/>
            <person name="Hokamp K."/>
            <person name="Jang W."/>
            <person name="Johnson L.S."/>
            <person name="Jones T.A."/>
            <person name="Kasif S."/>
            <person name="Kaspryzk A."/>
            <person name="Kennedy S."/>
            <person name="Kent W.J."/>
            <person name="Kitts P."/>
            <person name="Koonin E.V."/>
            <person name="Korf I."/>
            <person name="Kulp D."/>
            <person name="Lancet D."/>
            <person name="Lowe T.M."/>
            <person name="McLysaght A."/>
            <person name="Mikkelsen T."/>
            <person name="Moran J.V."/>
            <person name="Mulder N."/>
            <person name="Pollara V.J."/>
            <person name="Ponting C.P."/>
            <person name="Schuler G."/>
            <person name="Schultz J."/>
            <person name="Slater G."/>
            <person name="Smit A.F."/>
            <person name="Stupka E."/>
            <person name="Szustakowski J."/>
            <person name="Thierry-Mieg D."/>
            <person name="Thierry-Mieg J."/>
            <person name="Wagner L."/>
            <person name="Wallis J."/>
            <person name="Wheeler R."/>
            <person name="Williams A."/>
            <person name="Wolf Y.I."/>
            <person name="Wolfe K.H."/>
            <person name="Yang S.P."/>
            <person name="Yeh R.F."/>
            <person name="Collins F."/>
            <person name="Guyer M.S."/>
            <person name="Peterson J."/>
            <person name="Felsenfeld A."/>
            <person name="Wetterstrand K.A."/>
            <person name="Patrinos A."/>
            <person name="Morgan M.J."/>
            <person name="de Jong P."/>
            <person name="Catanese J.J."/>
            <person name="Osoegawa K."/>
            <person name="Shizuya H."/>
            <person name="Choi S."/>
            <person name="Chen Y.J."/>
        </authorList>
    </citation>
    <scope>NUCLEOTIDE SEQUENCE [LARGE SCALE GENOMIC DNA]</scope>
</reference>
<proteinExistence type="predicted"/>
<accession>D6RBA4</accession>
<feature type="non-terminal residue" evidence="1">
    <location>
        <position position="11"/>
    </location>
</feature>
<reference evidence="1 2" key="3">
    <citation type="journal article" date="2006" name="Nature">
        <title>DNA sequence of human chromosome 17 and analysis of rearrangement in the human lineage.</title>
        <authorList>
            <person name="Zody M.C."/>
            <person name="Garber M."/>
            <person name="Adams D.J."/>
            <person name="Sharpe T."/>
            <person name="Harrow J."/>
            <person name="Lupski J.R."/>
            <person name="Nicholson C."/>
            <person name="Searle S.M."/>
            <person name="Wilming L."/>
            <person name="Young S.K."/>
            <person name="Abouelleil A."/>
            <person name="Allen N.R."/>
            <person name="Bi W."/>
            <person name="Bloom T."/>
            <person name="Borowsky M.L."/>
            <person name="Bugalter B.E."/>
            <person name="Butler J."/>
            <person name="Chang J.L."/>
            <person name="Chen C.K."/>
            <person name="Cook A."/>
            <person name="Corum B."/>
            <person name="Cuomo C.A."/>
            <person name="de Jong P.J."/>
            <person name="DeCaprio D."/>
            <person name="Dewar K."/>
            <person name="FitzGerald M."/>
            <person name="Gilbert J."/>
            <person name="Gibson R."/>
            <person name="Gnerre S."/>
            <person name="Goldstein S."/>
            <person name="Grafham D.V."/>
            <person name="Grocock R."/>
            <person name="Hafez N."/>
            <person name="Hagopian D.S."/>
            <person name="Hart E."/>
            <person name="Norman C.H."/>
            <person name="Humphray S."/>
            <person name="Jaffe D.B."/>
            <person name="Jones M."/>
            <person name="Kamal M."/>
            <person name="Khodiyar V.K."/>
            <person name="LaButti K."/>
            <person name="Laird G."/>
            <person name="Lehoczky J."/>
            <person name="Liu X."/>
            <person name="Lokyitsang T."/>
            <person name="Loveland J."/>
            <person name="Lui A."/>
            <person name="Macdonald P."/>
            <person name="Major J.E."/>
            <person name="Matthews L."/>
            <person name="Mauceli E."/>
            <person name="McCarroll S.A."/>
            <person name="Mihalev A.H."/>
            <person name="Mudge J."/>
            <person name="Nguyen C."/>
            <person name="Nicol R."/>
            <person name="O'Leary S.B."/>
            <person name="Osoegawa K."/>
            <person name="Schwartz D.C."/>
            <person name="Shaw-Smith C."/>
            <person name="Stankiewicz P."/>
            <person name="Steward C."/>
            <person name="Swarbreck D."/>
            <person name="Venkataraman V."/>
            <person name="Whittaker C.A."/>
            <person name="Yang X."/>
            <person name="Zimmer A.R."/>
            <person name="Bradley A."/>
            <person name="Hubbard T."/>
            <person name="Birren B.W."/>
            <person name="Rogers J."/>
            <person name="Lander E.S."/>
            <person name="Nusbaum C."/>
        </authorList>
    </citation>
    <scope>NUCLEOTIDE SEQUENCE [LARGE SCALE GENOMIC DNA]</scope>
</reference>
<dbReference type="OpenTargets" id="ENSG00000049283"/>
<dbReference type="VEuPathDB" id="HostDB:ENSG00000049283"/>
<dbReference type="Ensembl" id="ENST00000503690.5">
    <property type="protein sequence ID" value="ENSP00000424306.1"/>
    <property type="gene ID" value="ENSG00000049283.19"/>
</dbReference>
<dbReference type="Proteomes" id="UP000005640">
    <property type="component" value="Chromosome 17"/>
</dbReference>
<reference evidence="1" key="4">
    <citation type="submission" date="2025-08" db="UniProtKB">
        <authorList>
            <consortium name="Ensembl"/>
        </authorList>
    </citation>
    <scope>IDENTIFICATION</scope>
</reference>
<dbReference type="EMBL" id="AC021491">
    <property type="status" value="NOT_ANNOTATED_CDS"/>
    <property type="molecule type" value="Genomic_DNA"/>
</dbReference>
<dbReference type="ExpressionAtlas" id="D6RBA4">
    <property type="expression patterns" value="baseline and differential"/>
</dbReference>
<evidence type="ECO:0000313" key="2">
    <source>
        <dbReference type="Proteomes" id="UP000005640"/>
    </source>
</evidence>
<dbReference type="Ensembl" id="ENST00000503690.5">
    <property type="protein sequence ID" value="ENSP00000424306.1"/>
    <property type="gene ID" value="ENSG00000049283.20"/>
</dbReference>
<dbReference type="UCSC" id="uc060hjk.1">
    <property type="organism name" value="human"/>
</dbReference>
<dbReference type="HOGENOM" id="CLU_222498_0_0_1"/>
<dbReference type="OMA" id="SGTHESA"/>
<sequence>MTTSALRRQVK</sequence>
<protein>
    <submittedName>
        <fullName evidence="1">Epsin 3</fullName>
    </submittedName>
</protein>
<dbReference type="Antibodypedia" id="30580">
    <property type="antibodies" value="132 antibodies from 27 providers"/>
</dbReference>
<keyword evidence="2" id="KW-1185">Reference proteome</keyword>
<dbReference type="Bgee" id="ENSG00000049283">
    <property type="expression patterns" value="Expressed in lower esophagus mucosa and 95 other cell types or tissues"/>
</dbReference>
<evidence type="ECO:0000313" key="1">
    <source>
        <dbReference type="Ensembl" id="ENSP00000424306.1"/>
    </source>
</evidence>
<organism evidence="1 2">
    <name type="scientific">Homo sapiens</name>
    <name type="common">Human</name>
    <dbReference type="NCBI Taxonomy" id="9606"/>
    <lineage>
        <taxon>Eukaryota</taxon>
        <taxon>Metazoa</taxon>
        <taxon>Chordata</taxon>
        <taxon>Craniata</taxon>
        <taxon>Vertebrata</taxon>
        <taxon>Euteleostomi</taxon>
        <taxon>Mammalia</taxon>
        <taxon>Eutheria</taxon>
        <taxon>Euarchontoglires</taxon>
        <taxon>Primates</taxon>
        <taxon>Haplorrhini</taxon>
        <taxon>Catarrhini</taxon>
        <taxon>Hominidae</taxon>
        <taxon>Homo</taxon>
    </lineage>
</organism>
<reference evidence="1 2" key="2">
    <citation type="journal article" date="2004" name="Nature">
        <title>Finishing the euchromatic sequence of the human genome.</title>
        <authorList>
            <consortium name="International Human Genome Sequencing Consortium"/>
        </authorList>
    </citation>
    <scope>NUCLEOTIDE SEQUENCE [LARGE SCALE GENOMIC DNA]</scope>
</reference>
<dbReference type="OrthoDB" id="4033880at2759"/>